<organism evidence="2 3">
    <name type="scientific">Rasamsonia emersonii (strain ATCC 16479 / CBS 393.64 / IMI 116815)</name>
    <dbReference type="NCBI Taxonomy" id="1408163"/>
    <lineage>
        <taxon>Eukaryota</taxon>
        <taxon>Fungi</taxon>
        <taxon>Dikarya</taxon>
        <taxon>Ascomycota</taxon>
        <taxon>Pezizomycotina</taxon>
        <taxon>Eurotiomycetes</taxon>
        <taxon>Eurotiomycetidae</taxon>
        <taxon>Eurotiales</taxon>
        <taxon>Trichocomaceae</taxon>
        <taxon>Rasamsonia</taxon>
    </lineage>
</organism>
<dbReference type="EMBL" id="LASV01000105">
    <property type="protein sequence ID" value="KKA23322.1"/>
    <property type="molecule type" value="Genomic_DNA"/>
</dbReference>
<evidence type="ECO:0000313" key="3">
    <source>
        <dbReference type="Proteomes" id="UP000053958"/>
    </source>
</evidence>
<proteinExistence type="predicted"/>
<comment type="caution">
    <text evidence="2">The sequence shown here is derived from an EMBL/GenBank/DDBJ whole genome shotgun (WGS) entry which is preliminary data.</text>
</comment>
<evidence type="ECO:0000256" key="1">
    <source>
        <dbReference type="SAM" id="MobiDB-lite"/>
    </source>
</evidence>
<evidence type="ECO:0000313" key="2">
    <source>
        <dbReference type="EMBL" id="KKA23322.1"/>
    </source>
</evidence>
<dbReference type="AlphaFoldDB" id="A0A0F4YYE9"/>
<dbReference type="RefSeq" id="XP_013329934.1">
    <property type="nucleotide sequence ID" value="XM_013474480.1"/>
</dbReference>
<protein>
    <submittedName>
        <fullName evidence="2">Uncharacterized protein</fullName>
    </submittedName>
</protein>
<accession>A0A0F4YYE9</accession>
<keyword evidence="3" id="KW-1185">Reference proteome</keyword>
<sequence>MDYDHCNLMMRSHLIDLWIVFELRHYYFTKTSDLVTADWQQAVPQQLQPWLRILWTESLDSLNTSQSQLYSSSGTPVTSRAVRSTEECRQLRSSQSRRVERRSTVYRTRLGAGGRSRTLAPGTRPTEQREAQGPASAAVPSARSTGHQGHAVGADLIFEPASLPGQSESCWWRGPTDREGLPSCAALAGATLPGEVGPEYCCGRCTATGWQVPGLEQSQTAVLSRRPSSPAGPDPGVLSQRAGQHMPR</sequence>
<dbReference type="GeneID" id="25315032"/>
<dbReference type="Proteomes" id="UP000053958">
    <property type="component" value="Unassembled WGS sequence"/>
</dbReference>
<name>A0A0F4YYE9_RASE3</name>
<feature type="compositionally biased region" description="Polar residues" evidence="1">
    <location>
        <begin position="66"/>
        <end position="82"/>
    </location>
</feature>
<gene>
    <name evidence="2" type="ORF">T310_2681</name>
</gene>
<feature type="region of interest" description="Disordered" evidence="1">
    <location>
        <begin position="216"/>
        <end position="248"/>
    </location>
</feature>
<reference evidence="2 3" key="1">
    <citation type="submission" date="2015-04" db="EMBL/GenBank/DDBJ databases">
        <authorList>
            <person name="Heijne W.H."/>
            <person name="Fedorova N.D."/>
            <person name="Nierman W.C."/>
            <person name="Vollebregt A.W."/>
            <person name="Zhao Z."/>
            <person name="Wu L."/>
            <person name="Kumar M."/>
            <person name="Stam H."/>
            <person name="van den Berg M.A."/>
            <person name="Pel H.J."/>
        </authorList>
    </citation>
    <scope>NUCLEOTIDE SEQUENCE [LARGE SCALE GENOMIC DNA]</scope>
    <source>
        <strain evidence="2 3">CBS 393.64</strain>
    </source>
</reference>
<feature type="region of interest" description="Disordered" evidence="1">
    <location>
        <begin position="66"/>
        <end position="148"/>
    </location>
</feature>